<protein>
    <submittedName>
        <fullName evidence="2">3',5'-cyclic AMP phosphodiesterase CpdA</fullName>
    </submittedName>
</protein>
<dbReference type="SUPFAM" id="SSF56300">
    <property type="entry name" value="Metallo-dependent phosphatases"/>
    <property type="match status" value="1"/>
</dbReference>
<reference evidence="3" key="1">
    <citation type="submission" date="2017-04" db="EMBL/GenBank/DDBJ databases">
        <authorList>
            <person name="Varghese N."/>
            <person name="Submissions S."/>
        </authorList>
    </citation>
    <scope>NUCLEOTIDE SEQUENCE [LARGE SCALE GENOMIC DNA]</scope>
    <source>
        <strain evidence="3">DSM 19835</strain>
    </source>
</reference>
<gene>
    <name evidence="2" type="ORF">SAMN03080602_01853</name>
</gene>
<name>A0A1X7JJA7_9FLAO</name>
<dbReference type="Pfam" id="PF00149">
    <property type="entry name" value="Metallophos"/>
    <property type="match status" value="1"/>
</dbReference>
<sequence length="304" mass="35158">MKIFIRYIVFGILTIILAGCQSDDINFDPTVDLAIGIIADCQYCECESYKSRYYKYSLSKLEGAIEQFNTEPLNYTIHLGDFIDRDFASFDKILPVWNKLSSKKYHVLGNHDFNVADAFKPKVLERLDLVDRYYSIVENQWRFIVLDGNDLSYHGAYSQHKKKQTDSLFSKVLQSKAHNKPAWNGGISQEQLVWLENELISAHNNDERVGIYCHFPIAGNEYTEILWNSEQILDLIDKYPAVKFYFNGHNHDGDYLIRNGVHYLTFKGMVESDSQSPFASVFIIKNIIYIEGHGGEHSRKLIIK</sequence>
<dbReference type="PROSITE" id="PS51257">
    <property type="entry name" value="PROKAR_LIPOPROTEIN"/>
    <property type="match status" value="1"/>
</dbReference>
<dbReference type="Proteomes" id="UP000193420">
    <property type="component" value="Unassembled WGS sequence"/>
</dbReference>
<dbReference type="InterPro" id="IPR029052">
    <property type="entry name" value="Metallo-depent_PP-like"/>
</dbReference>
<dbReference type="PANTHER" id="PTHR16509:SF1">
    <property type="entry name" value="MANGANESE-DEPENDENT ADP-RIBOSE_CDP-ALCOHOL DIPHOSPHATASE"/>
    <property type="match status" value="1"/>
</dbReference>
<feature type="domain" description="Calcineurin-like phosphoesterase" evidence="1">
    <location>
        <begin position="35"/>
        <end position="252"/>
    </location>
</feature>
<dbReference type="AlphaFoldDB" id="A0A1X7JJA7"/>
<dbReference type="EMBL" id="FXAO01000003">
    <property type="protein sequence ID" value="SMG27376.1"/>
    <property type="molecule type" value="Genomic_DNA"/>
</dbReference>
<dbReference type="PANTHER" id="PTHR16509">
    <property type="match status" value="1"/>
</dbReference>
<dbReference type="InterPro" id="IPR004843">
    <property type="entry name" value="Calcineurin-like_PHP"/>
</dbReference>
<evidence type="ECO:0000259" key="1">
    <source>
        <dbReference type="Pfam" id="PF00149"/>
    </source>
</evidence>
<evidence type="ECO:0000313" key="3">
    <source>
        <dbReference type="Proteomes" id="UP000193420"/>
    </source>
</evidence>
<evidence type="ECO:0000313" key="2">
    <source>
        <dbReference type="EMBL" id="SMG27376.1"/>
    </source>
</evidence>
<dbReference type="Gene3D" id="3.60.21.10">
    <property type="match status" value="1"/>
</dbReference>
<dbReference type="OrthoDB" id="9791866at2"/>
<dbReference type="GO" id="GO:0016787">
    <property type="term" value="F:hydrolase activity"/>
    <property type="evidence" value="ECO:0007669"/>
    <property type="project" value="InterPro"/>
</dbReference>
<keyword evidence="3" id="KW-1185">Reference proteome</keyword>
<organism evidence="2 3">
    <name type="scientific">Arenibacter troitsensis</name>
    <dbReference type="NCBI Taxonomy" id="188872"/>
    <lineage>
        <taxon>Bacteria</taxon>
        <taxon>Pseudomonadati</taxon>
        <taxon>Bacteroidota</taxon>
        <taxon>Flavobacteriia</taxon>
        <taxon>Flavobacteriales</taxon>
        <taxon>Flavobacteriaceae</taxon>
        <taxon>Arenibacter</taxon>
    </lineage>
</organism>
<dbReference type="STRING" id="188872.SAMN03080602_01853"/>
<proteinExistence type="predicted"/>
<accession>A0A1X7JJA7</accession>
<dbReference type="RefSeq" id="WP_085498283.1">
    <property type="nucleotide sequence ID" value="NZ_FXAO01000003.1"/>
</dbReference>